<protein>
    <submittedName>
        <fullName evidence="1">Uncharacterized protein</fullName>
    </submittedName>
</protein>
<dbReference type="AlphaFoldDB" id="A0A4Y7LIT2"/>
<dbReference type="Proteomes" id="UP000316621">
    <property type="component" value="Chromosome 11"/>
</dbReference>
<evidence type="ECO:0000313" key="1">
    <source>
        <dbReference type="EMBL" id="RZC84520.1"/>
    </source>
</evidence>
<dbReference type="Gramene" id="RZC84520">
    <property type="protein sequence ID" value="RZC84520"/>
    <property type="gene ID" value="C5167_047312"/>
</dbReference>
<name>A0A4Y7LIT2_PAPSO</name>
<reference evidence="1 2" key="1">
    <citation type="journal article" date="2018" name="Science">
        <title>The opium poppy genome and morphinan production.</title>
        <authorList>
            <person name="Guo L."/>
            <person name="Winzer T."/>
            <person name="Yang X."/>
            <person name="Li Y."/>
            <person name="Ning Z."/>
            <person name="He Z."/>
            <person name="Teodor R."/>
            <person name="Lu Y."/>
            <person name="Bowser T.A."/>
            <person name="Graham I.A."/>
            <person name="Ye K."/>
        </authorList>
    </citation>
    <scope>NUCLEOTIDE SEQUENCE [LARGE SCALE GENOMIC DNA]</scope>
    <source>
        <strain evidence="2">cv. HN1</strain>
        <tissue evidence="1">Leaves</tissue>
    </source>
</reference>
<evidence type="ECO:0000313" key="2">
    <source>
        <dbReference type="Proteomes" id="UP000316621"/>
    </source>
</evidence>
<gene>
    <name evidence="1" type="ORF">C5167_047312</name>
</gene>
<proteinExistence type="predicted"/>
<keyword evidence="2" id="KW-1185">Reference proteome</keyword>
<dbReference type="EMBL" id="CM010725">
    <property type="protein sequence ID" value="RZC84520.1"/>
    <property type="molecule type" value="Genomic_DNA"/>
</dbReference>
<accession>A0A4Y7LIT2</accession>
<organism evidence="1 2">
    <name type="scientific">Papaver somniferum</name>
    <name type="common">Opium poppy</name>
    <dbReference type="NCBI Taxonomy" id="3469"/>
    <lineage>
        <taxon>Eukaryota</taxon>
        <taxon>Viridiplantae</taxon>
        <taxon>Streptophyta</taxon>
        <taxon>Embryophyta</taxon>
        <taxon>Tracheophyta</taxon>
        <taxon>Spermatophyta</taxon>
        <taxon>Magnoliopsida</taxon>
        <taxon>Ranunculales</taxon>
        <taxon>Papaveraceae</taxon>
        <taxon>Papaveroideae</taxon>
        <taxon>Papaver</taxon>
    </lineage>
</organism>
<sequence>MEERYDELQVANANERIEIGSGVGVTMNLSQIIERNSHSSEYSDSNMEAPISFSLTTGPAKLSGDSLNGGLHLIPSIKTIYPDQKVIGGFSVPSRHALVCSEI</sequence>